<protein>
    <submittedName>
        <fullName evidence="1">Uncharacterized protein</fullName>
    </submittedName>
</protein>
<dbReference type="Proteomes" id="UP001165960">
    <property type="component" value="Unassembled WGS sequence"/>
</dbReference>
<keyword evidence="2" id="KW-1185">Reference proteome</keyword>
<reference evidence="1" key="1">
    <citation type="submission" date="2022-04" db="EMBL/GenBank/DDBJ databases">
        <title>Genome of the entomopathogenic fungus Entomophthora muscae.</title>
        <authorList>
            <person name="Elya C."/>
            <person name="Lovett B.R."/>
            <person name="Lee E."/>
            <person name="Macias A.M."/>
            <person name="Hajek A.E."/>
            <person name="De Bivort B.L."/>
            <person name="Kasson M.T."/>
            <person name="De Fine Licht H.H."/>
            <person name="Stajich J.E."/>
        </authorList>
    </citation>
    <scope>NUCLEOTIDE SEQUENCE</scope>
    <source>
        <strain evidence="1">Berkeley</strain>
    </source>
</reference>
<name>A0ACC2UBT6_9FUNG</name>
<accession>A0ACC2UBT6</accession>
<sequence length="51" mass="5326">MVTVPIGSAIAGLNLGALAHQLGGLFPSKWVPDTGALLVYAEALAQRDQFF</sequence>
<organism evidence="1 2">
    <name type="scientific">Entomophthora muscae</name>
    <dbReference type="NCBI Taxonomy" id="34485"/>
    <lineage>
        <taxon>Eukaryota</taxon>
        <taxon>Fungi</taxon>
        <taxon>Fungi incertae sedis</taxon>
        <taxon>Zoopagomycota</taxon>
        <taxon>Entomophthoromycotina</taxon>
        <taxon>Entomophthoromycetes</taxon>
        <taxon>Entomophthorales</taxon>
        <taxon>Entomophthoraceae</taxon>
        <taxon>Entomophthora</taxon>
    </lineage>
</organism>
<proteinExistence type="predicted"/>
<gene>
    <name evidence="1" type="ORF">DSO57_1026648</name>
</gene>
<evidence type="ECO:0000313" key="1">
    <source>
        <dbReference type="EMBL" id="KAJ9084231.1"/>
    </source>
</evidence>
<comment type="caution">
    <text evidence="1">The sequence shown here is derived from an EMBL/GenBank/DDBJ whole genome shotgun (WGS) entry which is preliminary data.</text>
</comment>
<evidence type="ECO:0000313" key="2">
    <source>
        <dbReference type="Proteomes" id="UP001165960"/>
    </source>
</evidence>
<dbReference type="EMBL" id="QTSX02000867">
    <property type="protein sequence ID" value="KAJ9084231.1"/>
    <property type="molecule type" value="Genomic_DNA"/>
</dbReference>